<dbReference type="Proteomes" id="UP000010808">
    <property type="component" value="Chromosome"/>
</dbReference>
<dbReference type="HOGENOM" id="CLU_1388275_0_0_7"/>
<dbReference type="KEGG" id="dhy:DESAM_22745"/>
<keyword evidence="2" id="KW-1185">Reference proteome</keyword>
<dbReference type="EMBL" id="FO203522">
    <property type="protein sequence ID" value="CCO25012.1"/>
    <property type="molecule type" value="Genomic_DNA"/>
</dbReference>
<organism evidence="1 2">
    <name type="scientific">Maridesulfovibrio hydrothermalis AM13 = DSM 14728</name>
    <dbReference type="NCBI Taxonomy" id="1121451"/>
    <lineage>
        <taxon>Bacteria</taxon>
        <taxon>Pseudomonadati</taxon>
        <taxon>Thermodesulfobacteriota</taxon>
        <taxon>Desulfovibrionia</taxon>
        <taxon>Desulfovibrionales</taxon>
        <taxon>Desulfovibrionaceae</taxon>
        <taxon>Maridesulfovibrio</taxon>
    </lineage>
</organism>
<dbReference type="STRING" id="1121451.DESAM_22745"/>
<proteinExistence type="predicted"/>
<reference evidence="1 2" key="1">
    <citation type="submission" date="2012-10" db="EMBL/GenBank/DDBJ databases">
        <authorList>
            <person name="Genoscope - CEA"/>
        </authorList>
    </citation>
    <scope>NUCLEOTIDE SEQUENCE [LARGE SCALE GENOMIC DNA]</scope>
    <source>
        <strain evidence="2">AM13 / DSM 14728</strain>
    </source>
</reference>
<dbReference type="Gene3D" id="3.40.630.30">
    <property type="match status" value="1"/>
</dbReference>
<protein>
    <recommendedName>
        <fullName evidence="3">N-acetyltransferase domain-containing protein</fullName>
    </recommendedName>
</protein>
<dbReference type="SUPFAM" id="SSF55729">
    <property type="entry name" value="Acyl-CoA N-acyltransferases (Nat)"/>
    <property type="match status" value="1"/>
</dbReference>
<evidence type="ECO:0000313" key="2">
    <source>
        <dbReference type="Proteomes" id="UP000010808"/>
    </source>
</evidence>
<accession>L0RFL7</accession>
<dbReference type="eggNOG" id="ENOG5032261">
    <property type="taxonomic scope" value="Bacteria"/>
</dbReference>
<dbReference type="PATRIC" id="fig|1121451.3.peg.2957"/>
<dbReference type="InterPro" id="IPR016181">
    <property type="entry name" value="Acyl_CoA_acyltransferase"/>
</dbReference>
<gene>
    <name evidence="1" type="ORF">DESAM_22745</name>
</gene>
<dbReference type="RefSeq" id="WP_015337610.1">
    <property type="nucleotide sequence ID" value="NC_020055.1"/>
</dbReference>
<dbReference type="AlphaFoldDB" id="L0RFL7"/>
<name>L0RFL7_9BACT</name>
<evidence type="ECO:0000313" key="1">
    <source>
        <dbReference type="EMBL" id="CCO25012.1"/>
    </source>
</evidence>
<dbReference type="OrthoDB" id="5452444at2"/>
<sequence length="188" mass="21122">MYGFEIEGGFTFYKFRDFDGSLSLSDDHLKWFWEKMGKAGQISVVFYDGSVESFEDFKKLAKLKDQHFFLGFKDGRPAGMFWLNGFTQRSCFVHLTIIPDFHGKAALQMGRGVLRHLLSVTDVSGSYILDCVKGLIPVMNSLACRMAQRSGFEKAGVIQKAVYLAAEDKSVDAAIFCAVRNNEVKVSE</sequence>
<evidence type="ECO:0008006" key="3">
    <source>
        <dbReference type="Google" id="ProtNLM"/>
    </source>
</evidence>